<dbReference type="SMART" id="SM00421">
    <property type="entry name" value="HTH_LUXR"/>
    <property type="match status" value="1"/>
</dbReference>
<dbReference type="PANTHER" id="PTHR45566:SF2">
    <property type="entry name" value="NARL SUBFAMILY"/>
    <property type="match status" value="1"/>
</dbReference>
<dbReference type="SUPFAM" id="SSF52172">
    <property type="entry name" value="CheY-like"/>
    <property type="match status" value="1"/>
</dbReference>
<dbReference type="Pfam" id="PF00196">
    <property type="entry name" value="GerE"/>
    <property type="match status" value="1"/>
</dbReference>
<sequence>MSELSGPTPTTTGRSPQPERVPPHHALRHGATTADAVRHGHDRRPVRITVIDPHVLFAHSLAMALDPEGFIVTVIDPGEQHASLATVLAAALRSAGRLVLLEHRLGPVGDGLRLVAPLTASGATVVLLTDTTDRARWGAAIHLGAKDVLHKTCSLEELADTARRVRDGLPLMSREQRATLIETARADGDESRATRVRLDRLTLREMEILGALMNGEPVQEIARTNVVAVATVRSQVKSILTKLELQSQIAAVGAAHRAAWRPPSSPRNPPRVSPA</sequence>
<dbReference type="EMBL" id="CP022295">
    <property type="protein sequence ID" value="QSR26880.1"/>
    <property type="molecule type" value="Genomic_DNA"/>
</dbReference>
<feature type="compositionally biased region" description="Low complexity" evidence="3">
    <location>
        <begin position="1"/>
        <end position="13"/>
    </location>
</feature>
<gene>
    <name evidence="6" type="ORF">CFH99_14715</name>
</gene>
<dbReference type="Gene3D" id="3.40.50.2300">
    <property type="match status" value="1"/>
</dbReference>
<feature type="domain" description="Response regulatory" evidence="5">
    <location>
        <begin position="47"/>
        <end position="166"/>
    </location>
</feature>
<proteinExistence type="predicted"/>
<dbReference type="InterPro" id="IPR000792">
    <property type="entry name" value="Tscrpt_reg_LuxR_C"/>
</dbReference>
<evidence type="ECO:0000259" key="4">
    <source>
        <dbReference type="PROSITE" id="PS50043"/>
    </source>
</evidence>
<evidence type="ECO:0000259" key="5">
    <source>
        <dbReference type="PROSITE" id="PS50110"/>
    </source>
</evidence>
<dbReference type="PRINTS" id="PR00038">
    <property type="entry name" value="HTHLUXR"/>
</dbReference>
<feature type="domain" description="HTH luxR-type" evidence="4">
    <location>
        <begin position="194"/>
        <end position="259"/>
    </location>
</feature>
<keyword evidence="7" id="KW-1185">Reference proteome</keyword>
<dbReference type="InterPro" id="IPR011006">
    <property type="entry name" value="CheY-like_superfamily"/>
</dbReference>
<evidence type="ECO:0000256" key="3">
    <source>
        <dbReference type="SAM" id="MobiDB-lite"/>
    </source>
</evidence>
<dbReference type="PROSITE" id="PS50043">
    <property type="entry name" value="HTH_LUXR_2"/>
    <property type="match status" value="1"/>
</dbReference>
<name>A0ABX7PMA6_9ACTN</name>
<evidence type="ECO:0000313" key="6">
    <source>
        <dbReference type="EMBL" id="QSR26880.1"/>
    </source>
</evidence>
<evidence type="ECO:0000313" key="7">
    <source>
        <dbReference type="Proteomes" id="UP000662818"/>
    </source>
</evidence>
<dbReference type="PANTHER" id="PTHR45566">
    <property type="entry name" value="HTH-TYPE TRANSCRIPTIONAL REGULATOR YHJB-RELATED"/>
    <property type="match status" value="1"/>
</dbReference>
<evidence type="ECO:0000256" key="2">
    <source>
        <dbReference type="PROSITE-ProRule" id="PRU00169"/>
    </source>
</evidence>
<dbReference type="GO" id="GO:0003677">
    <property type="term" value="F:DNA binding"/>
    <property type="evidence" value="ECO:0007669"/>
    <property type="project" value="UniProtKB-KW"/>
</dbReference>
<comment type="caution">
    <text evidence="2">Lacks conserved residue(s) required for the propagation of feature annotation.</text>
</comment>
<dbReference type="InterPro" id="IPR016032">
    <property type="entry name" value="Sig_transdc_resp-reg_C-effctor"/>
</dbReference>
<feature type="region of interest" description="Disordered" evidence="3">
    <location>
        <begin position="1"/>
        <end position="41"/>
    </location>
</feature>
<organism evidence="6 7">
    <name type="scientific">Nocardioides aromaticivorans</name>
    <dbReference type="NCBI Taxonomy" id="200618"/>
    <lineage>
        <taxon>Bacteria</taxon>
        <taxon>Bacillati</taxon>
        <taxon>Actinomycetota</taxon>
        <taxon>Actinomycetes</taxon>
        <taxon>Propionibacteriales</taxon>
        <taxon>Nocardioidaceae</taxon>
        <taxon>Nocardioides</taxon>
    </lineage>
</organism>
<dbReference type="InterPro" id="IPR051015">
    <property type="entry name" value="EvgA-like"/>
</dbReference>
<dbReference type="InterPro" id="IPR001789">
    <property type="entry name" value="Sig_transdc_resp-reg_receiver"/>
</dbReference>
<reference evidence="6 7" key="1">
    <citation type="submission" date="2017-06" db="EMBL/GenBank/DDBJ databases">
        <title>Complete Genome Sequence of the Soil Carbazole-Degrading Bacterium Nocardioides aromaticivorans IC177.</title>
        <authorList>
            <person name="Vejarano F."/>
            <person name="Suzuki-Minakuchi C."/>
            <person name="Ohtsubo Y."/>
            <person name="Tsuda M."/>
            <person name="Okada K."/>
            <person name="Nojiri H."/>
        </authorList>
    </citation>
    <scope>NUCLEOTIDE SEQUENCE [LARGE SCALE GENOMIC DNA]</scope>
    <source>
        <strain evidence="6 7">IC177</strain>
    </source>
</reference>
<keyword evidence="1 6" id="KW-0238">DNA-binding</keyword>
<dbReference type="SUPFAM" id="SSF46894">
    <property type="entry name" value="C-terminal effector domain of the bipartite response regulators"/>
    <property type="match status" value="1"/>
</dbReference>
<accession>A0ABX7PMA6</accession>
<protein>
    <submittedName>
        <fullName evidence="6">DNA-binding response regulator</fullName>
    </submittedName>
</protein>
<dbReference type="SMART" id="SM00448">
    <property type="entry name" value="REC"/>
    <property type="match status" value="1"/>
</dbReference>
<dbReference type="PROSITE" id="PS50110">
    <property type="entry name" value="RESPONSE_REGULATORY"/>
    <property type="match status" value="1"/>
</dbReference>
<dbReference type="Proteomes" id="UP000662818">
    <property type="component" value="Chromosome"/>
</dbReference>
<evidence type="ECO:0000256" key="1">
    <source>
        <dbReference type="ARBA" id="ARBA00023125"/>
    </source>
</evidence>